<dbReference type="RefSeq" id="WP_334478186.1">
    <property type="nucleotide sequence ID" value="NZ_JAZHRV010000001.1"/>
</dbReference>
<evidence type="ECO:0008006" key="5">
    <source>
        <dbReference type="Google" id="ProtNLM"/>
    </source>
</evidence>
<name>A0ABU8B556_9BRAD</name>
<feature type="compositionally biased region" description="Basic and acidic residues" evidence="1">
    <location>
        <begin position="62"/>
        <end position="107"/>
    </location>
</feature>
<feature type="signal peptide" evidence="2">
    <location>
        <begin position="1"/>
        <end position="23"/>
    </location>
</feature>
<evidence type="ECO:0000256" key="2">
    <source>
        <dbReference type="SAM" id="SignalP"/>
    </source>
</evidence>
<evidence type="ECO:0000313" key="4">
    <source>
        <dbReference type="Proteomes" id="UP001364224"/>
    </source>
</evidence>
<dbReference type="InterPro" id="IPR009642">
    <property type="entry name" value="DUF1236"/>
</dbReference>
<sequence length="261" mass="28288">MTKRFLISVAAATLIAGAGFANAQGTGTGRDSPSGGAATQQRGAAEDKSDMKSEQKSMGAEKSQRTEDQMKGGKDMKAEGREEKGMKAEGKEDRGGLKAEQKGDREQTTGQGTTPQRDQGRDQSTTQQRDQSTTQGREQTTPQKDQKAQGKEDRMQTQTQGGAAGKDTTTTGQAGAAGKLSSEQRTQITSAIKETRVEPVTNVNFSISVGTKVPRDVTFHTLPERVVTIYPEWRRYKYILVKEQIVIVDPNTYEIVAVLEA</sequence>
<feature type="compositionally biased region" description="Basic and acidic residues" evidence="1">
    <location>
        <begin position="44"/>
        <end position="55"/>
    </location>
</feature>
<keyword evidence="4" id="KW-1185">Reference proteome</keyword>
<dbReference type="Pfam" id="PF06823">
    <property type="entry name" value="DUF1236"/>
    <property type="match status" value="1"/>
</dbReference>
<dbReference type="Proteomes" id="UP001364224">
    <property type="component" value="Unassembled WGS sequence"/>
</dbReference>
<feature type="compositionally biased region" description="Low complexity" evidence="1">
    <location>
        <begin position="156"/>
        <end position="178"/>
    </location>
</feature>
<proteinExistence type="predicted"/>
<comment type="caution">
    <text evidence="3">The sequence shown here is derived from an EMBL/GenBank/DDBJ whole genome shotgun (WGS) entry which is preliminary data.</text>
</comment>
<keyword evidence="2" id="KW-0732">Signal</keyword>
<feature type="chain" id="PRO_5046121000" description="DUF1236 domain-containing protein" evidence="2">
    <location>
        <begin position="24"/>
        <end position="261"/>
    </location>
</feature>
<evidence type="ECO:0000256" key="1">
    <source>
        <dbReference type="SAM" id="MobiDB-lite"/>
    </source>
</evidence>
<feature type="region of interest" description="Disordered" evidence="1">
    <location>
        <begin position="21"/>
        <end position="193"/>
    </location>
</feature>
<feature type="compositionally biased region" description="Low complexity" evidence="1">
    <location>
        <begin position="122"/>
        <end position="137"/>
    </location>
</feature>
<gene>
    <name evidence="3" type="ORF">V1286_001194</name>
</gene>
<dbReference type="EMBL" id="JAZHRV010000001">
    <property type="protein sequence ID" value="MEH2553665.1"/>
    <property type="molecule type" value="Genomic_DNA"/>
</dbReference>
<evidence type="ECO:0000313" key="3">
    <source>
        <dbReference type="EMBL" id="MEH2553665.1"/>
    </source>
</evidence>
<protein>
    <recommendedName>
        <fullName evidence="5">DUF1236 domain-containing protein</fullName>
    </recommendedName>
</protein>
<feature type="compositionally biased region" description="Basic and acidic residues" evidence="1">
    <location>
        <begin position="144"/>
        <end position="155"/>
    </location>
</feature>
<accession>A0ABU8B556</accession>
<feature type="compositionally biased region" description="Polar residues" evidence="1">
    <location>
        <begin position="181"/>
        <end position="192"/>
    </location>
</feature>
<organism evidence="3 4">
    <name type="scientific">Bradyrhizobium algeriense</name>
    <dbReference type="NCBI Taxonomy" id="634784"/>
    <lineage>
        <taxon>Bacteria</taxon>
        <taxon>Pseudomonadati</taxon>
        <taxon>Pseudomonadota</taxon>
        <taxon>Alphaproteobacteria</taxon>
        <taxon>Hyphomicrobiales</taxon>
        <taxon>Nitrobacteraceae</taxon>
        <taxon>Bradyrhizobium</taxon>
    </lineage>
</organism>
<reference evidence="3 4" key="1">
    <citation type="submission" date="2024-02" db="EMBL/GenBank/DDBJ databases">
        <title>Adaptive strategies in a cosmopolitan and abundant soil bacterium.</title>
        <authorList>
            <person name="Carini P."/>
        </authorList>
    </citation>
    <scope>NUCLEOTIDE SEQUENCE [LARGE SCALE GENOMIC DNA]</scope>
    <source>
        <strain evidence="3 4">AZCC 1608</strain>
    </source>
</reference>